<dbReference type="SUPFAM" id="SSF51905">
    <property type="entry name" value="FAD/NAD(P)-binding domain"/>
    <property type="match status" value="1"/>
</dbReference>
<dbReference type="AlphaFoldDB" id="A0AAF0XZM2"/>
<dbReference type="RefSeq" id="XP_062623152.1">
    <property type="nucleotide sequence ID" value="XM_062767168.1"/>
</dbReference>
<dbReference type="Gene3D" id="3.50.50.60">
    <property type="entry name" value="FAD/NAD(P)-binding domain"/>
    <property type="match status" value="1"/>
</dbReference>
<dbReference type="PANTHER" id="PTHR43735:SF2">
    <property type="entry name" value="FE-REGULATED PROTEIN 8"/>
    <property type="match status" value="1"/>
</dbReference>
<dbReference type="GO" id="GO:0005737">
    <property type="term" value="C:cytoplasm"/>
    <property type="evidence" value="ECO:0007669"/>
    <property type="project" value="TreeGrafter"/>
</dbReference>
<dbReference type="EMBL" id="CP086714">
    <property type="protein sequence ID" value="WOO77120.1"/>
    <property type="molecule type" value="Genomic_DNA"/>
</dbReference>
<name>A0AAF0XZM2_9TREE</name>
<dbReference type="Proteomes" id="UP000827549">
    <property type="component" value="Chromosome 1"/>
</dbReference>
<reference evidence="3" key="1">
    <citation type="submission" date="2023-10" db="EMBL/GenBank/DDBJ databases">
        <authorList>
            <person name="Noh H."/>
        </authorList>
    </citation>
    <scope>NUCLEOTIDE SEQUENCE</scope>
    <source>
        <strain evidence="3">DUCC4014</strain>
    </source>
</reference>
<accession>A0AAF0XZM2</accession>
<evidence type="ECO:0000313" key="3">
    <source>
        <dbReference type="EMBL" id="WOO77120.1"/>
    </source>
</evidence>
<evidence type="ECO:0000256" key="1">
    <source>
        <dbReference type="SAM" id="MobiDB-lite"/>
    </source>
</evidence>
<dbReference type="FunFam" id="3.50.50.60:FF:000380">
    <property type="entry name" value="Chromosome 1, whole genome shotgun sequence"/>
    <property type="match status" value="1"/>
</dbReference>
<keyword evidence="4" id="KW-1185">Reference proteome</keyword>
<evidence type="ECO:0000313" key="4">
    <source>
        <dbReference type="Proteomes" id="UP000827549"/>
    </source>
</evidence>
<dbReference type="GO" id="GO:0004174">
    <property type="term" value="F:electron-transferring-flavoprotein dehydrogenase activity"/>
    <property type="evidence" value="ECO:0007669"/>
    <property type="project" value="TreeGrafter"/>
</dbReference>
<dbReference type="PANTHER" id="PTHR43735">
    <property type="entry name" value="APOPTOSIS-INDUCING FACTOR 1"/>
    <property type="match status" value="1"/>
</dbReference>
<proteinExistence type="predicted"/>
<evidence type="ECO:0000259" key="2">
    <source>
        <dbReference type="Pfam" id="PF07992"/>
    </source>
</evidence>
<feature type="domain" description="FAD/NAD(P)-binding" evidence="2">
    <location>
        <begin position="47"/>
        <end position="369"/>
    </location>
</feature>
<feature type="compositionally biased region" description="Pro residues" evidence="1">
    <location>
        <begin position="135"/>
        <end position="146"/>
    </location>
</feature>
<dbReference type="GeneID" id="87803964"/>
<dbReference type="PRINTS" id="PR00368">
    <property type="entry name" value="FADPNR"/>
</dbReference>
<organism evidence="3 4">
    <name type="scientific">Vanrija pseudolonga</name>
    <dbReference type="NCBI Taxonomy" id="143232"/>
    <lineage>
        <taxon>Eukaryota</taxon>
        <taxon>Fungi</taxon>
        <taxon>Dikarya</taxon>
        <taxon>Basidiomycota</taxon>
        <taxon>Agaricomycotina</taxon>
        <taxon>Tremellomycetes</taxon>
        <taxon>Trichosporonales</taxon>
        <taxon>Trichosporonaceae</taxon>
        <taxon>Vanrija</taxon>
    </lineage>
</organism>
<dbReference type="Gene3D" id="3.50.50.100">
    <property type="match status" value="1"/>
</dbReference>
<dbReference type="InterPro" id="IPR023753">
    <property type="entry name" value="FAD/NAD-binding_dom"/>
</dbReference>
<sequence length="502" mass="53362">MLCLLGAGRNRLGSSARTIRYTAAAVARFFGTSPPTTMSASRTTTKTVVVLGVAYGGGHVAKMLAASLPPDWRVVAIDRNSHMNHVYVFPRFVVKPELAPKAYIPYKAVFEPVVRDADKKKEDYGKDTAADAAVPPTPPKTPPPPSKHSMLQGLVTRLERNRVTYVRPNAAGSYGADDSEKPPADRTETLEFDYAVYALGASLPAPVDVWGTGGASRGTKAGGMAWMEKTGGVMGEAERVLVVGGGALGIQYATDLKDVYPDKEVTLLHSRKRLLPIYPEGVHDAVVSRLDALGIRAVLGERVLEWPENPGTLDGVEKVVKTDAGNTYAADLVLVCTGPKAHVGLMRALDERAISPVTGRIRVSPTTQVSLAPVAPFEPAPAADAADADAAEALAKLALDTPTIPNIFAIGDCAQTAAIQAGHTSYYQGEVAARNIIRLIKGEADELEDYAPGVPAIKVTLGLKHWVMANTDGVTSGDDGVEHLLARYMWPLFGADDCPDHE</sequence>
<dbReference type="Pfam" id="PF07992">
    <property type="entry name" value="Pyr_redox_2"/>
    <property type="match status" value="1"/>
</dbReference>
<dbReference type="InterPro" id="IPR036188">
    <property type="entry name" value="FAD/NAD-bd_sf"/>
</dbReference>
<gene>
    <name evidence="3" type="primary">fer8_1</name>
    <name evidence="3" type="ORF">LOC62_01G000706</name>
</gene>
<dbReference type="GO" id="GO:0050660">
    <property type="term" value="F:flavin adenine dinucleotide binding"/>
    <property type="evidence" value="ECO:0007669"/>
    <property type="project" value="TreeGrafter"/>
</dbReference>
<feature type="region of interest" description="Disordered" evidence="1">
    <location>
        <begin position="121"/>
        <end position="149"/>
    </location>
</feature>
<protein>
    <submittedName>
        <fullName evidence="3">Fe-regulated protein 8</fullName>
    </submittedName>
</protein>